<protein>
    <recommendedName>
        <fullName evidence="2">3'-5' exonuclease domain-containing protein</fullName>
    </recommendedName>
</protein>
<dbReference type="InterPro" id="IPR036397">
    <property type="entry name" value="RNaseH_sf"/>
</dbReference>
<feature type="region of interest" description="Disordered" evidence="1">
    <location>
        <begin position="1"/>
        <end position="63"/>
    </location>
</feature>
<evidence type="ECO:0000313" key="3">
    <source>
        <dbReference type="EMBL" id="KAF0695155.1"/>
    </source>
</evidence>
<feature type="region of interest" description="Disordered" evidence="1">
    <location>
        <begin position="243"/>
        <end position="262"/>
    </location>
</feature>
<dbReference type="InterPro" id="IPR002562">
    <property type="entry name" value="3'-5'_exonuclease_dom"/>
</dbReference>
<feature type="non-terminal residue" evidence="3">
    <location>
        <position position="820"/>
    </location>
</feature>
<name>A0A6A4YE58_9STRA</name>
<gene>
    <name evidence="3" type="ORF">As57867_013949</name>
</gene>
<dbReference type="SMART" id="SM00474">
    <property type="entry name" value="35EXOc"/>
    <property type="match status" value="1"/>
</dbReference>
<dbReference type="InterPro" id="IPR012337">
    <property type="entry name" value="RNaseH-like_sf"/>
</dbReference>
<dbReference type="AlphaFoldDB" id="A0A6A4YE58"/>
<evidence type="ECO:0000259" key="2">
    <source>
        <dbReference type="SMART" id="SM00474"/>
    </source>
</evidence>
<reference evidence="3" key="1">
    <citation type="submission" date="2019-06" db="EMBL/GenBank/DDBJ databases">
        <title>Genomics analysis of Aphanomyces spp. identifies a new class of oomycete effector associated with host adaptation.</title>
        <authorList>
            <person name="Gaulin E."/>
        </authorList>
    </citation>
    <scope>NUCLEOTIDE SEQUENCE</scope>
    <source>
        <strain evidence="3">CBS 578.67</strain>
    </source>
</reference>
<comment type="caution">
    <text evidence="3">The sequence shown here is derived from an EMBL/GenBank/DDBJ whole genome shotgun (WGS) entry which is preliminary data.</text>
</comment>
<dbReference type="GO" id="GO:0003676">
    <property type="term" value="F:nucleic acid binding"/>
    <property type="evidence" value="ECO:0007669"/>
    <property type="project" value="InterPro"/>
</dbReference>
<organism evidence="3">
    <name type="scientific">Aphanomyces stellatus</name>
    <dbReference type="NCBI Taxonomy" id="120398"/>
    <lineage>
        <taxon>Eukaryota</taxon>
        <taxon>Sar</taxon>
        <taxon>Stramenopiles</taxon>
        <taxon>Oomycota</taxon>
        <taxon>Saprolegniomycetes</taxon>
        <taxon>Saprolegniales</taxon>
        <taxon>Verrucalvaceae</taxon>
        <taxon>Aphanomyces</taxon>
    </lineage>
</organism>
<dbReference type="PANTHER" id="PTHR46814">
    <property type="entry name" value="EGALITARIAN, ISOFORM B"/>
    <property type="match status" value="1"/>
</dbReference>
<dbReference type="SUPFAM" id="SSF53098">
    <property type="entry name" value="Ribonuclease H-like"/>
    <property type="match status" value="1"/>
</dbReference>
<proteinExistence type="predicted"/>
<accession>A0A6A4YE58</accession>
<dbReference type="EMBL" id="VJMH01005501">
    <property type="protein sequence ID" value="KAF0695155.1"/>
    <property type="molecule type" value="Genomic_DNA"/>
</dbReference>
<sequence length="820" mass="88431">MSDAIEEMEAIKATAKESMTGQPEGELSPSTSPRHISTTKKPVPSSGSSPTPKATGSPKQDEKAIDAAVQAAVAKVTAAVLKSATHGAPLAVSLVVQMTKGSIPKGMTVDAFVQRVMEGVTAHKDIRLDYTKKGHPVFTAHGVPTAIPPSPSLPVPAPPLVAKAPRTTDALLAKTIATFTADALKFLETDAYYDVVHIFRQTSESLPPGVSQQAFVKSVIQGMQSDGRLLLVVDDQPLRFVLRQPKQSPPSSPLSTPTVETNSTVAVATPPPTLLDTVAAARTDTALKCLRTTSAYHISDVANFVQQMKPGDRGGVPAPLFLEQLLERMVQNPRLQRSVDGQGRHVFVLKMPSNVQKPLKGSTAAAAKPPPPITPKQFPAAVKAVADKRIAHAVEYLKKHPMYPVGEIDNVVRQIKPQDRKGDSAAVFLTKVIKCMAQDKRLLFVANGPKGKPGFTQAKPPATTVTKAASSVNKPTPPTPSVSALPPKANVSMPSPLHASAPPTGLSTWLTDPAKDKLTLVATVDALHWVLRTDPAFQGEPNSVVALDCEGVPTALLLLQMATDTATYVVDSMAIGPAVVVSLLRRHLEAPTLTKLFYDLHQDVAALVAQCPDLALVGTWDMQLAMEHRTGELHMSFQDMLKRHAGRLHPSKDEFKHRMTEHYVASNESLFSVRPLDHDVLEYAAYDALLLLDRYDAIEDIIDDNEWAHIQVASDARARSAVALNGQRKLAFDKANRFAFASFELLAAARPHDMYVGPPLVVHGDLDPILSLLPPEWSEVLSAPEVASTLSDIVLDKGRRPWAWSRGVRLLLGDEDREVT</sequence>
<dbReference type="GO" id="GO:0008408">
    <property type="term" value="F:3'-5' exonuclease activity"/>
    <property type="evidence" value="ECO:0007669"/>
    <property type="project" value="InterPro"/>
</dbReference>
<dbReference type="GO" id="GO:0006139">
    <property type="term" value="P:nucleobase-containing compound metabolic process"/>
    <property type="evidence" value="ECO:0007669"/>
    <property type="project" value="InterPro"/>
</dbReference>
<dbReference type="PANTHER" id="PTHR46814:SF1">
    <property type="entry name" value="EGALITARIAN, ISOFORM B"/>
    <property type="match status" value="1"/>
</dbReference>
<dbReference type="Pfam" id="PF01612">
    <property type="entry name" value="DNA_pol_A_exo1"/>
    <property type="match status" value="1"/>
</dbReference>
<dbReference type="Gene3D" id="3.30.420.10">
    <property type="entry name" value="Ribonuclease H-like superfamily/Ribonuclease H"/>
    <property type="match status" value="1"/>
</dbReference>
<feature type="domain" description="3'-5' exonuclease" evidence="2">
    <location>
        <begin position="511"/>
        <end position="703"/>
    </location>
</feature>
<feature type="compositionally biased region" description="Polar residues" evidence="1">
    <location>
        <begin position="28"/>
        <end position="58"/>
    </location>
</feature>
<evidence type="ECO:0000256" key="1">
    <source>
        <dbReference type="SAM" id="MobiDB-lite"/>
    </source>
</evidence>